<dbReference type="SUPFAM" id="SSF53474">
    <property type="entry name" value="alpha/beta-Hydrolases"/>
    <property type="match status" value="1"/>
</dbReference>
<dbReference type="Proteomes" id="UP000238164">
    <property type="component" value="Chromosome 1"/>
</dbReference>
<sequence length="214" mass="21796">MGSMSVPLVVFLHGLGRTPQFWQDQVSALPPGTRAVAPWLDGLRPGGSDGFELTRAADAVLGQLNRFGVDQVALVGSGLGASVAVAAAGRSPAAVSHLVLTDLLPRTAKLAGGLQRLAVRAMPTAQLAEAGLDRGKMLAMMKASASVDLRALLPQVTAQTLLLGGSGNPAGVTAARELAAGIAGARVEVIGRASGSVPTEAPQEFNQLLYDFLA</sequence>
<dbReference type="GO" id="GO:0016787">
    <property type="term" value="F:hydrolase activity"/>
    <property type="evidence" value="ECO:0007669"/>
    <property type="project" value="UniProtKB-KW"/>
</dbReference>
<dbReference type="Pfam" id="PF12697">
    <property type="entry name" value="Abhydrolase_6"/>
    <property type="match status" value="1"/>
</dbReference>
<dbReference type="PANTHER" id="PTHR43689">
    <property type="entry name" value="HYDROLASE"/>
    <property type="match status" value="1"/>
</dbReference>
<keyword evidence="2" id="KW-0378">Hydrolase</keyword>
<evidence type="ECO:0000259" key="1">
    <source>
        <dbReference type="Pfam" id="PF12697"/>
    </source>
</evidence>
<gene>
    <name evidence="2" type="ORF">MPLG2_2192</name>
</gene>
<evidence type="ECO:0000313" key="2">
    <source>
        <dbReference type="EMBL" id="SPD87222.1"/>
    </source>
</evidence>
<organism evidence="2 3">
    <name type="scientific">Micropruina glycogenica</name>
    <dbReference type="NCBI Taxonomy" id="75385"/>
    <lineage>
        <taxon>Bacteria</taxon>
        <taxon>Bacillati</taxon>
        <taxon>Actinomycetota</taxon>
        <taxon>Actinomycetes</taxon>
        <taxon>Propionibacteriales</taxon>
        <taxon>Nocardioidaceae</taxon>
        <taxon>Micropruina</taxon>
    </lineage>
</organism>
<dbReference type="AlphaFoldDB" id="A0A2N9JI32"/>
<dbReference type="Gene3D" id="3.40.50.1820">
    <property type="entry name" value="alpha/beta hydrolase"/>
    <property type="match status" value="2"/>
</dbReference>
<dbReference type="InterPro" id="IPR029058">
    <property type="entry name" value="AB_hydrolase_fold"/>
</dbReference>
<name>A0A2N9JI32_9ACTN</name>
<proteinExistence type="predicted"/>
<reference evidence="2 3" key="1">
    <citation type="submission" date="2018-02" db="EMBL/GenBank/DDBJ databases">
        <authorList>
            <person name="Cohen D.B."/>
            <person name="Kent A.D."/>
        </authorList>
    </citation>
    <scope>NUCLEOTIDE SEQUENCE [LARGE SCALE GENOMIC DNA]</scope>
    <source>
        <strain evidence="2">1</strain>
    </source>
</reference>
<protein>
    <submittedName>
        <fullName evidence="2">Alpha/beta hydrolase</fullName>
    </submittedName>
</protein>
<feature type="domain" description="AB hydrolase-1" evidence="1">
    <location>
        <begin position="9"/>
        <end position="207"/>
    </location>
</feature>
<dbReference type="EMBL" id="LT985188">
    <property type="protein sequence ID" value="SPD87222.1"/>
    <property type="molecule type" value="Genomic_DNA"/>
</dbReference>
<dbReference type="KEGG" id="mgg:MPLG2_2192"/>
<dbReference type="InterPro" id="IPR000073">
    <property type="entry name" value="AB_hydrolase_1"/>
</dbReference>
<dbReference type="PANTHER" id="PTHR43689:SF8">
    <property type="entry name" value="ALPHA_BETA-HYDROLASES SUPERFAMILY PROTEIN"/>
    <property type="match status" value="1"/>
</dbReference>
<evidence type="ECO:0000313" key="3">
    <source>
        <dbReference type="Proteomes" id="UP000238164"/>
    </source>
</evidence>
<accession>A0A2N9JI32</accession>
<keyword evidence="3" id="KW-1185">Reference proteome</keyword>